<dbReference type="PANTHER" id="PTHR34582:SF6">
    <property type="entry name" value="UPF0702 TRANSMEMBRANE PROTEIN YCAP"/>
    <property type="match status" value="1"/>
</dbReference>
<accession>A0A9D2S2M4</accession>
<evidence type="ECO:0000313" key="8">
    <source>
        <dbReference type="EMBL" id="HJB40400.1"/>
    </source>
</evidence>
<comment type="similarity">
    <text evidence="2">Belongs to the UPF0702 family.</text>
</comment>
<dbReference type="Gene3D" id="3.30.240.20">
    <property type="entry name" value="bsu07140 like domains"/>
    <property type="match status" value="1"/>
</dbReference>
<dbReference type="EMBL" id="DWYA01000073">
    <property type="protein sequence ID" value="HJB40400.1"/>
    <property type="molecule type" value="Genomic_DNA"/>
</dbReference>
<evidence type="ECO:0000256" key="3">
    <source>
        <dbReference type="ARBA" id="ARBA00022475"/>
    </source>
</evidence>
<proteinExistence type="inferred from homology"/>
<keyword evidence="6" id="KW-0472">Membrane</keyword>
<evidence type="ECO:0000256" key="1">
    <source>
        <dbReference type="ARBA" id="ARBA00004651"/>
    </source>
</evidence>
<keyword evidence="5" id="KW-1133">Transmembrane helix</keyword>
<feature type="domain" description="YetF C-terminal" evidence="7">
    <location>
        <begin position="82"/>
        <end position="208"/>
    </location>
</feature>
<evidence type="ECO:0000256" key="5">
    <source>
        <dbReference type="ARBA" id="ARBA00022989"/>
    </source>
</evidence>
<evidence type="ECO:0000256" key="2">
    <source>
        <dbReference type="ARBA" id="ARBA00006448"/>
    </source>
</evidence>
<sequence>MWILLLRTVITYGIIMFTMRLMGKKQLGQLQPSELVSTILISNLASISIESPELPITGSIVPVLAIAALEILISALSFQSPRAAGWISGHPRVIIRDGRIDQQTLRDLRFSVDDLMEALRSKDVFELSEVAFAMVETNGTISVCRKFEASTPTNDAFGFQRPQARQPSLPIITDGSYVSVNLKAFGVTEDWARGICAEKGCTVKQTLLLLCNDAHETLLIPKENPK</sequence>
<gene>
    <name evidence="8" type="ORF">H9943_08415</name>
</gene>
<name>A0A9D2S2M4_9FIRM</name>
<dbReference type="AlphaFoldDB" id="A0A9D2S2M4"/>
<dbReference type="InterPro" id="IPR023090">
    <property type="entry name" value="UPF0702_alpha/beta_dom_sf"/>
</dbReference>
<evidence type="ECO:0000313" key="9">
    <source>
        <dbReference type="Proteomes" id="UP000824209"/>
    </source>
</evidence>
<reference evidence="8" key="2">
    <citation type="submission" date="2021-04" db="EMBL/GenBank/DDBJ databases">
        <authorList>
            <person name="Gilroy R."/>
        </authorList>
    </citation>
    <scope>NUCLEOTIDE SEQUENCE</scope>
    <source>
        <strain evidence="8">ChiBcec8-14828</strain>
    </source>
</reference>
<reference evidence="8" key="1">
    <citation type="journal article" date="2021" name="PeerJ">
        <title>Extensive microbial diversity within the chicken gut microbiome revealed by metagenomics and culture.</title>
        <authorList>
            <person name="Gilroy R."/>
            <person name="Ravi A."/>
            <person name="Getino M."/>
            <person name="Pursley I."/>
            <person name="Horton D.L."/>
            <person name="Alikhan N.F."/>
            <person name="Baker D."/>
            <person name="Gharbi K."/>
            <person name="Hall N."/>
            <person name="Watson M."/>
            <person name="Adriaenssens E.M."/>
            <person name="Foster-Nyarko E."/>
            <person name="Jarju S."/>
            <person name="Secka A."/>
            <person name="Antonio M."/>
            <person name="Oren A."/>
            <person name="Chaudhuri R.R."/>
            <person name="La Ragione R."/>
            <person name="Hildebrand F."/>
            <person name="Pallen M.J."/>
        </authorList>
    </citation>
    <scope>NUCLEOTIDE SEQUENCE</scope>
    <source>
        <strain evidence="8">ChiBcec8-14828</strain>
    </source>
</reference>
<dbReference type="GO" id="GO:0005886">
    <property type="term" value="C:plasma membrane"/>
    <property type="evidence" value="ECO:0007669"/>
    <property type="project" value="UniProtKB-SubCell"/>
</dbReference>
<dbReference type="Pfam" id="PF04239">
    <property type="entry name" value="DUF421"/>
    <property type="match status" value="1"/>
</dbReference>
<organism evidence="8 9">
    <name type="scientific">Candidatus Ruthenibacterium avium</name>
    <dbReference type="NCBI Taxonomy" id="2838751"/>
    <lineage>
        <taxon>Bacteria</taxon>
        <taxon>Bacillati</taxon>
        <taxon>Bacillota</taxon>
        <taxon>Clostridia</taxon>
        <taxon>Eubacteriales</taxon>
        <taxon>Oscillospiraceae</taxon>
        <taxon>Ruthenibacterium</taxon>
    </lineage>
</organism>
<comment type="subcellular location">
    <subcellularLocation>
        <location evidence="1">Cell membrane</location>
        <topology evidence="1">Multi-pass membrane protein</topology>
    </subcellularLocation>
</comment>
<dbReference type="InterPro" id="IPR007353">
    <property type="entry name" value="DUF421"/>
</dbReference>
<evidence type="ECO:0000259" key="7">
    <source>
        <dbReference type="Pfam" id="PF04239"/>
    </source>
</evidence>
<keyword evidence="3" id="KW-1003">Cell membrane</keyword>
<keyword evidence="4" id="KW-0812">Transmembrane</keyword>
<protein>
    <submittedName>
        <fullName evidence="8">DUF421 domain-containing protein</fullName>
    </submittedName>
</protein>
<comment type="caution">
    <text evidence="8">The sequence shown here is derived from an EMBL/GenBank/DDBJ whole genome shotgun (WGS) entry which is preliminary data.</text>
</comment>
<dbReference type="PANTHER" id="PTHR34582">
    <property type="entry name" value="UPF0702 TRANSMEMBRANE PROTEIN YCAP"/>
    <property type="match status" value="1"/>
</dbReference>
<evidence type="ECO:0000256" key="4">
    <source>
        <dbReference type="ARBA" id="ARBA00022692"/>
    </source>
</evidence>
<evidence type="ECO:0000256" key="6">
    <source>
        <dbReference type="ARBA" id="ARBA00023136"/>
    </source>
</evidence>
<dbReference type="Proteomes" id="UP000824209">
    <property type="component" value="Unassembled WGS sequence"/>
</dbReference>